<feature type="transmembrane region" description="Helical" evidence="7">
    <location>
        <begin position="80"/>
        <end position="98"/>
    </location>
</feature>
<comment type="similarity">
    <text evidence="2">Belongs to the peptidase S54 family.</text>
</comment>
<protein>
    <submittedName>
        <fullName evidence="9">Unannotated protein</fullName>
    </submittedName>
</protein>
<dbReference type="SUPFAM" id="SSF144091">
    <property type="entry name" value="Rhomboid-like"/>
    <property type="match status" value="1"/>
</dbReference>
<accession>A0A6J6CBV3</accession>
<reference evidence="9" key="1">
    <citation type="submission" date="2020-05" db="EMBL/GenBank/DDBJ databases">
        <authorList>
            <person name="Chiriac C."/>
            <person name="Salcher M."/>
            <person name="Ghai R."/>
            <person name="Kavagutti S V."/>
        </authorList>
    </citation>
    <scope>NUCLEOTIDE SEQUENCE</scope>
</reference>
<feature type="transmembrane region" description="Helical" evidence="7">
    <location>
        <begin position="193"/>
        <end position="212"/>
    </location>
</feature>
<dbReference type="AlphaFoldDB" id="A0A6J6CBV3"/>
<evidence type="ECO:0000313" key="9">
    <source>
        <dbReference type="EMBL" id="CAB4547939.1"/>
    </source>
</evidence>
<keyword evidence="6 7" id="KW-0472">Membrane</keyword>
<proteinExistence type="inferred from homology"/>
<comment type="subcellular location">
    <subcellularLocation>
        <location evidence="1">Membrane</location>
        <topology evidence="1">Multi-pass membrane protein</topology>
    </subcellularLocation>
</comment>
<gene>
    <name evidence="9" type="ORF">UFOPK1493_00826</name>
</gene>
<keyword evidence="5 7" id="KW-1133">Transmembrane helix</keyword>
<dbReference type="PANTHER" id="PTHR43731">
    <property type="entry name" value="RHOMBOID PROTEASE"/>
    <property type="match status" value="1"/>
</dbReference>
<dbReference type="Gene3D" id="1.20.1540.10">
    <property type="entry name" value="Rhomboid-like"/>
    <property type="match status" value="1"/>
</dbReference>
<feature type="transmembrane region" description="Helical" evidence="7">
    <location>
        <begin position="274"/>
        <end position="292"/>
    </location>
</feature>
<keyword evidence="3 7" id="KW-0812">Transmembrane</keyword>
<feature type="domain" description="Peptidase S54 rhomboid" evidence="8">
    <location>
        <begin position="127"/>
        <end position="261"/>
    </location>
</feature>
<feature type="transmembrane region" description="Helical" evidence="7">
    <location>
        <begin position="243"/>
        <end position="262"/>
    </location>
</feature>
<evidence type="ECO:0000256" key="3">
    <source>
        <dbReference type="ARBA" id="ARBA00022692"/>
    </source>
</evidence>
<dbReference type="PANTHER" id="PTHR43731:SF14">
    <property type="entry name" value="PRESENILIN-ASSOCIATED RHOMBOID-LIKE PROTEIN, MITOCHONDRIAL"/>
    <property type="match status" value="1"/>
</dbReference>
<dbReference type="InterPro" id="IPR022764">
    <property type="entry name" value="Peptidase_S54_rhomboid_dom"/>
</dbReference>
<dbReference type="Pfam" id="PF01694">
    <property type="entry name" value="Rhomboid"/>
    <property type="match status" value="1"/>
</dbReference>
<dbReference type="GO" id="GO:0016020">
    <property type="term" value="C:membrane"/>
    <property type="evidence" value="ECO:0007669"/>
    <property type="project" value="UniProtKB-SubCell"/>
</dbReference>
<keyword evidence="4" id="KW-0378">Hydrolase</keyword>
<evidence type="ECO:0000256" key="5">
    <source>
        <dbReference type="ARBA" id="ARBA00022989"/>
    </source>
</evidence>
<dbReference type="InterPro" id="IPR035952">
    <property type="entry name" value="Rhomboid-like_sf"/>
</dbReference>
<name>A0A6J6CBV3_9ZZZZ</name>
<dbReference type="InterPro" id="IPR050925">
    <property type="entry name" value="Rhomboid_protease_S54"/>
</dbReference>
<dbReference type="GO" id="GO:0004252">
    <property type="term" value="F:serine-type endopeptidase activity"/>
    <property type="evidence" value="ECO:0007669"/>
    <property type="project" value="InterPro"/>
</dbReference>
<evidence type="ECO:0000256" key="6">
    <source>
        <dbReference type="ARBA" id="ARBA00023136"/>
    </source>
</evidence>
<feature type="transmembrane region" description="Helical" evidence="7">
    <location>
        <begin position="137"/>
        <end position="156"/>
    </location>
</feature>
<sequence>MALPPPPPPAQPAPSAPPLPRCYRHPDREAGRSCTRCGKSACSECLVQAAVGSHCLDCAKASRPPVATRAKYWNARQHTLVTYVLIAINLAVFAYTTIDDPSSLGGRGPTEAQVRLGIVEFFMANDGEWYRLVTSGFLHFGVIHLAFNMLLLYQLGQLLERALGRSRFALLYGASLLGGSFGVVLLTSNPVTVTGGASGAVFGLMAAAAVGLQRQGVNIFSTGLGTTLLLNLFITFAVPGISIGGHLGGAVAGAVCGFVMLAPRWKPVPSWARWAAPVAVAVVSVVGSIITVG</sequence>
<feature type="transmembrane region" description="Helical" evidence="7">
    <location>
        <begin position="168"/>
        <end position="187"/>
    </location>
</feature>
<evidence type="ECO:0000256" key="7">
    <source>
        <dbReference type="SAM" id="Phobius"/>
    </source>
</evidence>
<evidence type="ECO:0000256" key="1">
    <source>
        <dbReference type="ARBA" id="ARBA00004141"/>
    </source>
</evidence>
<evidence type="ECO:0000256" key="4">
    <source>
        <dbReference type="ARBA" id="ARBA00022801"/>
    </source>
</evidence>
<feature type="transmembrane region" description="Helical" evidence="7">
    <location>
        <begin position="219"/>
        <end position="237"/>
    </location>
</feature>
<dbReference type="EMBL" id="CAEZSR010000019">
    <property type="protein sequence ID" value="CAB4547939.1"/>
    <property type="molecule type" value="Genomic_DNA"/>
</dbReference>
<evidence type="ECO:0000259" key="8">
    <source>
        <dbReference type="Pfam" id="PF01694"/>
    </source>
</evidence>
<organism evidence="9">
    <name type="scientific">freshwater metagenome</name>
    <dbReference type="NCBI Taxonomy" id="449393"/>
    <lineage>
        <taxon>unclassified sequences</taxon>
        <taxon>metagenomes</taxon>
        <taxon>ecological metagenomes</taxon>
    </lineage>
</organism>
<evidence type="ECO:0000256" key="2">
    <source>
        <dbReference type="ARBA" id="ARBA00009045"/>
    </source>
</evidence>